<proteinExistence type="inferred from homology"/>
<sequence length="398" mass="41463">MFTQVSLVLSLALLSAASPLAPRKGPKTVPLARKLNIAAGTKIADVDQARAKALSKAGADGPKAEDGVSPVSVTNTVVIYTAEVLVGSPPQTFNLIVDTGSSNTWVGANTANPYVPTSTSVNTTNIIVCSSAFFFTRHYGLEYNDTVALGELSIPQQTIGAAQFALGGFSGTDGTTASGNPILTVTDNAWEQGLLSQYEIGISFQPPTNSSDANGQLTFGGVDESKFDGPITYTPLTTTAPASGYVGINQTVTYGSQQVPILTNAAGILDTGTTLVPIASDAFAVYQNLTGAVLDTTTGLLKITGEQYDSLESLFFEIGGRTFELTKNAQIWPRTLNTNIGGDADGIYLVVSNLGAPSGHGMDFVDGYGFLERFYAVYDTGSSRVGLATTPFTNATTN</sequence>
<dbReference type="GO" id="GO:0006508">
    <property type="term" value="P:proteolysis"/>
    <property type="evidence" value="ECO:0007669"/>
    <property type="project" value="UniProtKB-KW"/>
</dbReference>
<dbReference type="PANTHER" id="PTHR47966">
    <property type="entry name" value="BETA-SITE APP-CLEAVING ENZYME, ISOFORM A-RELATED"/>
    <property type="match status" value="1"/>
</dbReference>
<evidence type="ECO:0000259" key="6">
    <source>
        <dbReference type="PROSITE" id="PS51767"/>
    </source>
</evidence>
<evidence type="ECO:0000256" key="5">
    <source>
        <dbReference type="SAM" id="SignalP"/>
    </source>
</evidence>
<evidence type="ECO:0000313" key="7">
    <source>
        <dbReference type="EMBL" id="KIP04920.1"/>
    </source>
</evidence>
<dbReference type="OrthoDB" id="660550at2759"/>
<feature type="chain" id="PRO_5002169392" description="Peptidase A1 domain-containing protein" evidence="5">
    <location>
        <begin position="18"/>
        <end position="398"/>
    </location>
</feature>
<evidence type="ECO:0000256" key="1">
    <source>
        <dbReference type="ARBA" id="ARBA00007447"/>
    </source>
</evidence>
<keyword evidence="5" id="KW-0732">Signal</keyword>
<dbReference type="Gene3D" id="2.40.70.10">
    <property type="entry name" value="Acid Proteases"/>
    <property type="match status" value="2"/>
</dbReference>
<organism evidence="7 8">
    <name type="scientific">Phlebiopsis gigantea (strain 11061_1 CR5-6)</name>
    <name type="common">White-rot fungus</name>
    <name type="synonym">Peniophora gigantea</name>
    <dbReference type="NCBI Taxonomy" id="745531"/>
    <lineage>
        <taxon>Eukaryota</taxon>
        <taxon>Fungi</taxon>
        <taxon>Dikarya</taxon>
        <taxon>Basidiomycota</taxon>
        <taxon>Agaricomycotina</taxon>
        <taxon>Agaricomycetes</taxon>
        <taxon>Polyporales</taxon>
        <taxon>Phanerochaetaceae</taxon>
        <taxon>Phlebiopsis</taxon>
    </lineage>
</organism>
<evidence type="ECO:0000256" key="2">
    <source>
        <dbReference type="ARBA" id="ARBA00022750"/>
    </source>
</evidence>
<dbReference type="AlphaFoldDB" id="A0A0C3S7V9"/>
<feature type="active site" evidence="3">
    <location>
        <position position="98"/>
    </location>
</feature>
<dbReference type="PROSITE" id="PS51767">
    <property type="entry name" value="PEPTIDASE_A1"/>
    <property type="match status" value="1"/>
</dbReference>
<dbReference type="Pfam" id="PF00026">
    <property type="entry name" value="Asp"/>
    <property type="match status" value="1"/>
</dbReference>
<dbReference type="PROSITE" id="PS00141">
    <property type="entry name" value="ASP_PROTEASE"/>
    <property type="match status" value="1"/>
</dbReference>
<dbReference type="InterPro" id="IPR021109">
    <property type="entry name" value="Peptidase_aspartic_dom_sf"/>
</dbReference>
<dbReference type="Proteomes" id="UP000053257">
    <property type="component" value="Unassembled WGS sequence"/>
</dbReference>
<reference evidence="7 8" key="1">
    <citation type="journal article" date="2014" name="PLoS Genet.">
        <title>Analysis of the Phlebiopsis gigantea genome, transcriptome and secretome provides insight into its pioneer colonization strategies of wood.</title>
        <authorList>
            <person name="Hori C."/>
            <person name="Ishida T."/>
            <person name="Igarashi K."/>
            <person name="Samejima M."/>
            <person name="Suzuki H."/>
            <person name="Master E."/>
            <person name="Ferreira P."/>
            <person name="Ruiz-Duenas F.J."/>
            <person name="Held B."/>
            <person name="Canessa P."/>
            <person name="Larrondo L.F."/>
            <person name="Schmoll M."/>
            <person name="Druzhinina I.S."/>
            <person name="Kubicek C.P."/>
            <person name="Gaskell J.A."/>
            <person name="Kersten P."/>
            <person name="St John F."/>
            <person name="Glasner J."/>
            <person name="Sabat G."/>
            <person name="Splinter BonDurant S."/>
            <person name="Syed K."/>
            <person name="Yadav J."/>
            <person name="Mgbeahuruike A.C."/>
            <person name="Kovalchuk A."/>
            <person name="Asiegbu F.O."/>
            <person name="Lackner G."/>
            <person name="Hoffmeister D."/>
            <person name="Rencoret J."/>
            <person name="Gutierrez A."/>
            <person name="Sun H."/>
            <person name="Lindquist E."/>
            <person name="Barry K."/>
            <person name="Riley R."/>
            <person name="Grigoriev I.V."/>
            <person name="Henrissat B."/>
            <person name="Kues U."/>
            <person name="Berka R.M."/>
            <person name="Martinez A.T."/>
            <person name="Covert S.F."/>
            <person name="Blanchette R.A."/>
            <person name="Cullen D."/>
        </authorList>
    </citation>
    <scope>NUCLEOTIDE SEQUENCE [LARGE SCALE GENOMIC DNA]</scope>
    <source>
        <strain evidence="7 8">11061_1 CR5-6</strain>
    </source>
</reference>
<gene>
    <name evidence="7" type="ORF">PHLGIDRAFT_25336</name>
</gene>
<dbReference type="InterPro" id="IPR034164">
    <property type="entry name" value="Pepsin-like_dom"/>
</dbReference>
<evidence type="ECO:0000256" key="3">
    <source>
        <dbReference type="PIRSR" id="PIRSR601461-1"/>
    </source>
</evidence>
<keyword evidence="8" id="KW-1185">Reference proteome</keyword>
<feature type="domain" description="Peptidase A1" evidence="6">
    <location>
        <begin position="80"/>
        <end position="388"/>
    </location>
</feature>
<dbReference type="GO" id="GO:0004190">
    <property type="term" value="F:aspartic-type endopeptidase activity"/>
    <property type="evidence" value="ECO:0007669"/>
    <property type="project" value="UniProtKB-KW"/>
</dbReference>
<dbReference type="EMBL" id="KN840558">
    <property type="protein sequence ID" value="KIP04920.1"/>
    <property type="molecule type" value="Genomic_DNA"/>
</dbReference>
<dbReference type="CDD" id="cd05471">
    <property type="entry name" value="pepsin_like"/>
    <property type="match status" value="1"/>
</dbReference>
<dbReference type="InterPro" id="IPR033121">
    <property type="entry name" value="PEPTIDASE_A1"/>
</dbReference>
<dbReference type="InterPro" id="IPR001969">
    <property type="entry name" value="Aspartic_peptidase_AS"/>
</dbReference>
<dbReference type="STRING" id="745531.A0A0C3S7V9"/>
<keyword evidence="4" id="KW-0645">Protease</keyword>
<evidence type="ECO:0000256" key="4">
    <source>
        <dbReference type="RuleBase" id="RU000454"/>
    </source>
</evidence>
<evidence type="ECO:0000313" key="8">
    <source>
        <dbReference type="Proteomes" id="UP000053257"/>
    </source>
</evidence>
<feature type="active site" evidence="3">
    <location>
        <position position="270"/>
    </location>
</feature>
<accession>A0A0C3S7V9</accession>
<protein>
    <recommendedName>
        <fullName evidence="6">Peptidase A1 domain-containing protein</fullName>
    </recommendedName>
</protein>
<name>A0A0C3S7V9_PHLG1</name>
<dbReference type="PANTHER" id="PTHR47966:SF51">
    <property type="entry name" value="BETA-SITE APP-CLEAVING ENZYME, ISOFORM A-RELATED"/>
    <property type="match status" value="1"/>
</dbReference>
<dbReference type="HOGENOM" id="CLU_038846_0_0_1"/>
<dbReference type="SUPFAM" id="SSF50630">
    <property type="entry name" value="Acid proteases"/>
    <property type="match status" value="1"/>
</dbReference>
<keyword evidence="2 4" id="KW-0064">Aspartyl protease</keyword>
<feature type="signal peptide" evidence="5">
    <location>
        <begin position="1"/>
        <end position="17"/>
    </location>
</feature>
<dbReference type="PRINTS" id="PR00792">
    <property type="entry name" value="PEPSIN"/>
</dbReference>
<keyword evidence="4" id="KW-0378">Hydrolase</keyword>
<dbReference type="InterPro" id="IPR001461">
    <property type="entry name" value="Aspartic_peptidase_A1"/>
</dbReference>
<comment type="similarity">
    <text evidence="1 4">Belongs to the peptidase A1 family.</text>
</comment>